<accession>A0AAU6Q2X4</accession>
<dbReference type="PROSITE" id="PS51257">
    <property type="entry name" value="PROKAR_LIPOPROTEIN"/>
    <property type="match status" value="1"/>
</dbReference>
<dbReference type="AlphaFoldDB" id="A0AAU6Q2X4"/>
<gene>
    <name evidence="1" type="ORF">WDJ50_02325</name>
</gene>
<sequence length="179" mass="18452">MKKILLASVAGAGLLASCGGDVTVSLPDYFNGGKSTSLTVNSVSNIRTDWKLNTDVVDQNGKTIKAGSYLICDNKPTNIEADVAWTGNLSKLGLQLKGVRTGAVQNASAYPYGGVAGSGSTTATFTVGAGMAPQAIVVNPVNKVTVKGYTYLRVQGQDLLGGVSNIKESPNELPVVDCL</sequence>
<name>A0AAU6Q2X4_9DEIO</name>
<evidence type="ECO:0000313" key="1">
    <source>
        <dbReference type="EMBL" id="WYF44972.1"/>
    </source>
</evidence>
<dbReference type="RefSeq" id="WP_339096144.1">
    <property type="nucleotide sequence ID" value="NZ_CP149782.1"/>
</dbReference>
<protein>
    <submittedName>
        <fullName evidence="1">Uncharacterized protein</fullName>
    </submittedName>
</protein>
<dbReference type="EMBL" id="CP149782">
    <property type="protein sequence ID" value="WYF44972.1"/>
    <property type="molecule type" value="Genomic_DNA"/>
</dbReference>
<proteinExistence type="predicted"/>
<reference evidence="1" key="1">
    <citation type="submission" date="2024-03" db="EMBL/GenBank/DDBJ databases">
        <title>Deinococcus weizhi sp. nov., isolated from human skin.</title>
        <authorList>
            <person name="Wei Z."/>
            <person name="Tian F."/>
            <person name="Yang C."/>
            <person name="Xin L.T."/>
            <person name="Wen Z.J."/>
            <person name="Lan K.C."/>
            <person name="Yu L."/>
            <person name="Zhe W."/>
            <person name="Dan F.D."/>
            <person name="Jun W."/>
            <person name="Rui Z."/>
            <person name="Yong X.J."/>
            <person name="Ting Y."/>
            <person name="Wei X."/>
            <person name="Xu Z.G."/>
            <person name="Xin Z."/>
            <person name="Dong F.G."/>
            <person name="Ni X.M."/>
            <person name="Zheng M.G."/>
            <person name="Chun Y."/>
            <person name="Qian W.X."/>
        </authorList>
    </citation>
    <scope>NUCLEOTIDE SEQUENCE</scope>
    <source>
        <strain evidence="1">VB142</strain>
    </source>
</reference>
<organism evidence="1">
    <name type="scientific">Deinococcus sp. VB142</name>
    <dbReference type="NCBI Taxonomy" id="3112952"/>
    <lineage>
        <taxon>Bacteria</taxon>
        <taxon>Thermotogati</taxon>
        <taxon>Deinococcota</taxon>
        <taxon>Deinococci</taxon>
        <taxon>Deinococcales</taxon>
        <taxon>Deinococcaceae</taxon>
        <taxon>Deinococcus</taxon>
    </lineage>
</organism>